<reference evidence="2" key="1">
    <citation type="submission" date="2023-06" db="EMBL/GenBank/DDBJ databases">
        <title>Genome-scale phylogeny and comparative genomics of the fungal order Sordariales.</title>
        <authorList>
            <consortium name="Lawrence Berkeley National Laboratory"/>
            <person name="Hensen N."/>
            <person name="Bonometti L."/>
            <person name="Westerberg I."/>
            <person name="Brannstrom I.O."/>
            <person name="Guillou S."/>
            <person name="Cros-Aarteil S."/>
            <person name="Calhoun S."/>
            <person name="Haridas S."/>
            <person name="Kuo A."/>
            <person name="Mondo S."/>
            <person name="Pangilinan J."/>
            <person name="Riley R."/>
            <person name="Labutti K."/>
            <person name="Andreopoulos B."/>
            <person name="Lipzen A."/>
            <person name="Chen C."/>
            <person name="Yanf M."/>
            <person name="Daum C."/>
            <person name="Ng V."/>
            <person name="Clum A."/>
            <person name="Steindorff A."/>
            <person name="Ohm R."/>
            <person name="Martin F."/>
            <person name="Silar P."/>
            <person name="Natvig D."/>
            <person name="Lalanne C."/>
            <person name="Gautier V."/>
            <person name="Ament-Velasquez S.L."/>
            <person name="Kruys A."/>
            <person name="Hutchinson M.I."/>
            <person name="Powell A.J."/>
            <person name="Barry K."/>
            <person name="Miller A.N."/>
            <person name="Grigoriev I.V."/>
            <person name="Debuchy R."/>
            <person name="Gladieux P."/>
            <person name="Thoren M.H."/>
            <person name="Johannesson H."/>
        </authorList>
    </citation>
    <scope>NUCLEOTIDE SEQUENCE</scope>
    <source>
        <strain evidence="2">CBS 606.72</strain>
    </source>
</reference>
<keyword evidence="1" id="KW-0472">Membrane</keyword>
<feature type="transmembrane region" description="Helical" evidence="1">
    <location>
        <begin position="36"/>
        <end position="54"/>
    </location>
</feature>
<gene>
    <name evidence="2" type="ORF">B0T14DRAFT_565935</name>
</gene>
<proteinExistence type="predicted"/>
<feature type="transmembrane region" description="Helical" evidence="1">
    <location>
        <begin position="96"/>
        <end position="114"/>
    </location>
</feature>
<feature type="transmembrane region" description="Helical" evidence="1">
    <location>
        <begin position="66"/>
        <end position="84"/>
    </location>
</feature>
<dbReference type="EMBL" id="JAULSU010000004">
    <property type="protein sequence ID" value="KAK0619038.1"/>
    <property type="molecule type" value="Genomic_DNA"/>
</dbReference>
<accession>A0AA39WP70</accession>
<keyword evidence="3" id="KW-1185">Reference proteome</keyword>
<comment type="caution">
    <text evidence="2">The sequence shown here is derived from an EMBL/GenBank/DDBJ whole genome shotgun (WGS) entry which is preliminary data.</text>
</comment>
<evidence type="ECO:0000313" key="2">
    <source>
        <dbReference type="EMBL" id="KAK0619038.1"/>
    </source>
</evidence>
<keyword evidence="1" id="KW-1133">Transmembrane helix</keyword>
<sequence length="122" mass="13182">MSSPSPFLARLLGPTAILLATTEFKNTEIFPSRDPVTIYLNGSILLVSGLSIVLRHNRWHPSWPVLITLLGWCALGLGFSRMMWPTTWLSLDSAGGSVYATEASLFLAGAVLCWKGYGGGRG</sequence>
<dbReference type="AlphaFoldDB" id="A0AA39WP70"/>
<evidence type="ECO:0000256" key="1">
    <source>
        <dbReference type="SAM" id="Phobius"/>
    </source>
</evidence>
<name>A0AA39WP70_9PEZI</name>
<dbReference type="Proteomes" id="UP001175000">
    <property type="component" value="Unassembled WGS sequence"/>
</dbReference>
<keyword evidence="1" id="KW-0812">Transmembrane</keyword>
<protein>
    <submittedName>
        <fullName evidence="2">Uncharacterized protein</fullName>
    </submittedName>
</protein>
<evidence type="ECO:0000313" key="3">
    <source>
        <dbReference type="Proteomes" id="UP001175000"/>
    </source>
</evidence>
<organism evidence="2 3">
    <name type="scientific">Immersiella caudata</name>
    <dbReference type="NCBI Taxonomy" id="314043"/>
    <lineage>
        <taxon>Eukaryota</taxon>
        <taxon>Fungi</taxon>
        <taxon>Dikarya</taxon>
        <taxon>Ascomycota</taxon>
        <taxon>Pezizomycotina</taxon>
        <taxon>Sordariomycetes</taxon>
        <taxon>Sordariomycetidae</taxon>
        <taxon>Sordariales</taxon>
        <taxon>Lasiosphaeriaceae</taxon>
        <taxon>Immersiella</taxon>
    </lineage>
</organism>